<dbReference type="EMBL" id="CADCTW010000001">
    <property type="protein sequence ID" value="CAA9294665.1"/>
    <property type="molecule type" value="Genomic_DNA"/>
</dbReference>
<name>A0A6J4K3H5_9BACT</name>
<gene>
    <name evidence="2" type="ORF">AVDCRST_MAG68-1747</name>
</gene>
<feature type="compositionally biased region" description="Basic residues" evidence="1">
    <location>
        <begin position="30"/>
        <end position="39"/>
    </location>
</feature>
<feature type="non-terminal residue" evidence="2">
    <location>
        <position position="120"/>
    </location>
</feature>
<feature type="compositionally biased region" description="Basic residues" evidence="1">
    <location>
        <begin position="12"/>
        <end position="22"/>
    </location>
</feature>
<organism evidence="2">
    <name type="scientific">uncultured Gemmatimonadota bacterium</name>
    <dbReference type="NCBI Taxonomy" id="203437"/>
    <lineage>
        <taxon>Bacteria</taxon>
        <taxon>Pseudomonadati</taxon>
        <taxon>Gemmatimonadota</taxon>
        <taxon>environmental samples</taxon>
    </lineage>
</organism>
<evidence type="ECO:0000256" key="1">
    <source>
        <dbReference type="SAM" id="MobiDB-lite"/>
    </source>
</evidence>
<feature type="non-terminal residue" evidence="2">
    <location>
        <position position="1"/>
    </location>
</feature>
<keyword evidence="2" id="KW-0966">Cell projection</keyword>
<keyword evidence="2" id="KW-0675">Receptor</keyword>
<protein>
    <submittedName>
        <fullName evidence="2">Chemotaxis regulator - transmits chemoreceptor signals to flagellar motor components CheY</fullName>
    </submittedName>
</protein>
<accession>A0A6J4K3H5</accession>
<reference evidence="2" key="1">
    <citation type="submission" date="2020-02" db="EMBL/GenBank/DDBJ databases">
        <authorList>
            <person name="Meier V. D."/>
        </authorList>
    </citation>
    <scope>NUCLEOTIDE SEQUENCE</scope>
    <source>
        <strain evidence="2">AVDCRST_MAG68</strain>
    </source>
</reference>
<keyword evidence="2" id="KW-0969">Cilium</keyword>
<sequence>ECFRSYLRRRHLHADHARRHPHGCGLPGGRRGRERHGGRRALPPPQAGPGDHGHRDAPDGRHRRRARDPQGARGGPHPHVQRHGAAGAGDGSHPGRRARLRGEAVPALARAGSGEAGGGM</sequence>
<proteinExistence type="predicted"/>
<feature type="compositionally biased region" description="Basic and acidic residues" evidence="1">
    <location>
        <begin position="51"/>
        <end position="60"/>
    </location>
</feature>
<feature type="region of interest" description="Disordered" evidence="1">
    <location>
        <begin position="12"/>
        <end position="120"/>
    </location>
</feature>
<dbReference type="AlphaFoldDB" id="A0A6J4K3H5"/>
<evidence type="ECO:0000313" key="2">
    <source>
        <dbReference type="EMBL" id="CAA9294665.1"/>
    </source>
</evidence>
<keyword evidence="2" id="KW-0282">Flagellum</keyword>